<dbReference type="OrthoDB" id="9010075at2"/>
<dbReference type="EMBL" id="CP026112">
    <property type="protein sequence ID" value="AUT61702.1"/>
    <property type="molecule type" value="Genomic_DNA"/>
</dbReference>
<evidence type="ECO:0000259" key="2">
    <source>
        <dbReference type="PROSITE" id="PS50914"/>
    </source>
</evidence>
<dbReference type="RefSeq" id="WP_042304663.1">
    <property type="nucleotide sequence ID" value="NZ_CP026112.1"/>
</dbReference>
<proteinExistence type="predicted"/>
<feature type="signal peptide" evidence="1">
    <location>
        <begin position="1"/>
        <end position="24"/>
    </location>
</feature>
<feature type="chain" id="PRO_5014341786" evidence="1">
    <location>
        <begin position="25"/>
        <end position="121"/>
    </location>
</feature>
<protein>
    <submittedName>
        <fullName evidence="3">BON domain-containing protein</fullName>
    </submittedName>
</protein>
<dbReference type="Pfam" id="PF04972">
    <property type="entry name" value="BON"/>
    <property type="match status" value="1"/>
</dbReference>
<keyword evidence="1" id="KW-0732">Signal</keyword>
<dbReference type="InterPro" id="IPR007055">
    <property type="entry name" value="BON_dom"/>
</dbReference>
<dbReference type="KEGG" id="pter:C2L65_18500"/>
<dbReference type="PANTHER" id="PTHR34606">
    <property type="entry name" value="BON DOMAIN-CONTAINING PROTEIN"/>
    <property type="match status" value="1"/>
</dbReference>
<evidence type="ECO:0000313" key="3">
    <source>
        <dbReference type="EMBL" id="AUT61702.1"/>
    </source>
</evidence>
<dbReference type="PANTHER" id="PTHR34606:SF15">
    <property type="entry name" value="BON DOMAIN-CONTAINING PROTEIN"/>
    <property type="match status" value="1"/>
</dbReference>
<sequence length="121" mass="12132">MKAGYLMSMIAAAIAGLTSFNAQAQSASSPLAASAMAGSPATSPKAMKAADRRLQKDVLHALARTKGLNASGISVRARNGVVTLQGTVPEQSQTDVAAHAAESVAGVASVKNALGVRDEGQ</sequence>
<evidence type="ECO:0000313" key="4">
    <source>
        <dbReference type="Proteomes" id="UP000243502"/>
    </source>
</evidence>
<dbReference type="InterPro" id="IPR051686">
    <property type="entry name" value="Lipoprotein_DolP"/>
</dbReference>
<gene>
    <name evidence="3" type="ORF">C2L65_18500</name>
</gene>
<dbReference type="Gene3D" id="3.30.1340.30">
    <property type="match status" value="1"/>
</dbReference>
<reference evidence="3 4" key="1">
    <citation type="submission" date="2018-01" db="EMBL/GenBank/DDBJ databases">
        <title>Species boundaries and ecological features among Paraburkholderia terrae DSMZ17804T, P. hospita DSMZ17164T and P. caribensis DSMZ13236T.</title>
        <authorList>
            <person name="Pratama A.A."/>
        </authorList>
    </citation>
    <scope>NUCLEOTIDE SEQUENCE [LARGE SCALE GENOMIC DNA]</scope>
    <source>
        <strain evidence="3 4">DSM 17804</strain>
    </source>
</reference>
<dbReference type="PROSITE" id="PS50914">
    <property type="entry name" value="BON"/>
    <property type="match status" value="1"/>
</dbReference>
<dbReference type="AlphaFoldDB" id="A0A2I8EQN3"/>
<feature type="domain" description="BON" evidence="2">
    <location>
        <begin position="50"/>
        <end position="118"/>
    </location>
</feature>
<name>A0A2I8EQN3_9BURK</name>
<evidence type="ECO:0000256" key="1">
    <source>
        <dbReference type="SAM" id="SignalP"/>
    </source>
</evidence>
<organism evidence="3 4">
    <name type="scientific">Paraburkholderia terrae</name>
    <dbReference type="NCBI Taxonomy" id="311230"/>
    <lineage>
        <taxon>Bacteria</taxon>
        <taxon>Pseudomonadati</taxon>
        <taxon>Pseudomonadota</taxon>
        <taxon>Betaproteobacteria</taxon>
        <taxon>Burkholderiales</taxon>
        <taxon>Burkholderiaceae</taxon>
        <taxon>Paraburkholderia</taxon>
    </lineage>
</organism>
<dbReference type="Proteomes" id="UP000243502">
    <property type="component" value="Chromosome 2"/>
</dbReference>
<accession>A0A2I8EQN3</accession>